<dbReference type="Gene3D" id="3.40.190.10">
    <property type="entry name" value="Periplasmic binding protein-like II"/>
    <property type="match status" value="2"/>
</dbReference>
<evidence type="ECO:0000259" key="5">
    <source>
        <dbReference type="PROSITE" id="PS50931"/>
    </source>
</evidence>
<geneLocation type="plasmid" evidence="6 7">
    <name>p2</name>
</geneLocation>
<evidence type="ECO:0000256" key="1">
    <source>
        <dbReference type="ARBA" id="ARBA00009437"/>
    </source>
</evidence>
<sequence length="301" mass="32919">MHYDLVDLRTFLAIAEEGSLSRGAARVHLAPSSASLRLKKLEEALGVALFVRQARGVALTAAGNVMLEHVRHCVARLEQMHADLSPYALGLTTHLTLFANNNVVNFYLPDDLARFFAAHPSVRITLEERLGTDIIVAVLQGRADLGVVAVDSDHPDLEFLPYREDRFVVVVPSGSRLSRRSAVRFTECFGEPWICQQNGSALHTYLMSQAAALGGRLDVRVQVASFDAVMRLVGSGAGISIVPQSAISERQQGNVTVVKLTDPWAARHHRVCFRKGTLVGNRHLVDLVDTLCGPEAARLKE</sequence>
<dbReference type="SUPFAM" id="SSF46785">
    <property type="entry name" value="Winged helix' DNA-binding domain"/>
    <property type="match status" value="1"/>
</dbReference>
<dbReference type="AlphaFoldDB" id="A0A060PRE9"/>
<accession>A0A060PRE9</accession>
<feature type="domain" description="HTH lysR-type" evidence="5">
    <location>
        <begin position="1"/>
        <end position="60"/>
    </location>
</feature>
<evidence type="ECO:0000256" key="3">
    <source>
        <dbReference type="ARBA" id="ARBA00023125"/>
    </source>
</evidence>
<dbReference type="InterPro" id="IPR050950">
    <property type="entry name" value="HTH-type_LysR_regulators"/>
</dbReference>
<reference evidence="6 7" key="1">
    <citation type="journal article" date="2013" name="Genome Announc.">
        <title>Complete Genome Sequence of Burkholderia sp. Strain RPE64, Bacterial Symbiont of the Bean Bug Riptortus pedestris.</title>
        <authorList>
            <person name="Shibata T.F."/>
            <person name="Maeda T."/>
            <person name="Nikoh N."/>
            <person name="Yamaguchi K."/>
            <person name="Oshima K."/>
            <person name="Hattori M."/>
            <person name="Nishiyama T."/>
            <person name="Hasebe M."/>
            <person name="Fukatsu T."/>
            <person name="Kikuchi Y."/>
            <person name="Shigenobu S."/>
        </authorList>
    </citation>
    <scope>NUCLEOTIDE SEQUENCE [LARGE SCALE GENOMIC DNA]</scope>
    <source>
        <plasmid evidence="6 7">p2</plasmid>
    </source>
</reference>
<dbReference type="EMBL" id="AP013062">
    <property type="protein sequence ID" value="BAO94035.1"/>
    <property type="molecule type" value="Genomic_DNA"/>
</dbReference>
<dbReference type="PROSITE" id="PS50931">
    <property type="entry name" value="HTH_LYSR"/>
    <property type="match status" value="1"/>
</dbReference>
<dbReference type="InterPro" id="IPR036390">
    <property type="entry name" value="WH_DNA-bd_sf"/>
</dbReference>
<dbReference type="GO" id="GO:0005829">
    <property type="term" value="C:cytosol"/>
    <property type="evidence" value="ECO:0007669"/>
    <property type="project" value="TreeGrafter"/>
</dbReference>
<name>A0A060PRE9_9BURK</name>
<evidence type="ECO:0000256" key="4">
    <source>
        <dbReference type="ARBA" id="ARBA00023163"/>
    </source>
</evidence>
<keyword evidence="6" id="KW-0614">Plasmid</keyword>
<reference evidence="6 7" key="2">
    <citation type="journal article" date="2018" name="Int. J. Syst. Evol. Microbiol.">
        <title>Burkholderia insecticola sp. nov., a gut symbiotic bacterium of the bean bug Riptortus pedestris.</title>
        <authorList>
            <person name="Takeshita K."/>
            <person name="Tamaki H."/>
            <person name="Ohbayashi T."/>
            <person name="Meng X.-Y."/>
            <person name="Sone T."/>
            <person name="Mitani Y."/>
            <person name="Peeters C."/>
            <person name="Kikuchi Y."/>
            <person name="Vandamme P."/>
        </authorList>
    </citation>
    <scope>NUCLEOTIDE SEQUENCE [LARGE SCALE GENOMIC DNA]</scope>
    <source>
        <strain evidence="6">RPE64</strain>
        <plasmid evidence="6 7">p2</plasmid>
    </source>
</reference>
<dbReference type="InterPro" id="IPR005119">
    <property type="entry name" value="LysR_subst-bd"/>
</dbReference>
<keyword evidence="3" id="KW-0238">DNA-binding</keyword>
<dbReference type="PANTHER" id="PTHR30419">
    <property type="entry name" value="HTH-TYPE TRANSCRIPTIONAL REGULATOR YBHD"/>
    <property type="match status" value="1"/>
</dbReference>
<gene>
    <name evidence="6" type="ORF">BRPE64_ECDS01530</name>
</gene>
<dbReference type="GO" id="GO:0003700">
    <property type="term" value="F:DNA-binding transcription factor activity"/>
    <property type="evidence" value="ECO:0007669"/>
    <property type="project" value="InterPro"/>
</dbReference>
<dbReference type="PANTHER" id="PTHR30419:SF2">
    <property type="entry name" value="LYSR FAMILY TRANSCRIPTIONAL REGULATOR"/>
    <property type="match status" value="1"/>
</dbReference>
<dbReference type="Proteomes" id="UP000013966">
    <property type="component" value="Plasmid p2"/>
</dbReference>
<evidence type="ECO:0000313" key="7">
    <source>
        <dbReference type="Proteomes" id="UP000013966"/>
    </source>
</evidence>
<dbReference type="KEGG" id="buo:BRPE64_ECDS01530"/>
<dbReference type="Gene3D" id="1.10.10.10">
    <property type="entry name" value="Winged helix-like DNA-binding domain superfamily/Winged helix DNA-binding domain"/>
    <property type="match status" value="1"/>
</dbReference>
<dbReference type="Pfam" id="PF03466">
    <property type="entry name" value="LysR_substrate"/>
    <property type="match status" value="1"/>
</dbReference>
<comment type="similarity">
    <text evidence="1">Belongs to the LysR transcriptional regulatory family.</text>
</comment>
<proteinExistence type="inferred from homology"/>
<dbReference type="OrthoDB" id="9785974at2"/>
<dbReference type="SUPFAM" id="SSF53850">
    <property type="entry name" value="Periplasmic binding protein-like II"/>
    <property type="match status" value="1"/>
</dbReference>
<dbReference type="GO" id="GO:0003677">
    <property type="term" value="F:DNA binding"/>
    <property type="evidence" value="ECO:0007669"/>
    <property type="project" value="UniProtKB-KW"/>
</dbReference>
<evidence type="ECO:0000256" key="2">
    <source>
        <dbReference type="ARBA" id="ARBA00023015"/>
    </source>
</evidence>
<dbReference type="FunFam" id="1.10.10.10:FF:000001">
    <property type="entry name" value="LysR family transcriptional regulator"/>
    <property type="match status" value="1"/>
</dbReference>
<evidence type="ECO:0000313" key="6">
    <source>
        <dbReference type="EMBL" id="BAO94035.1"/>
    </source>
</evidence>
<keyword evidence="4" id="KW-0804">Transcription</keyword>
<organism evidence="6 7">
    <name type="scientific">Caballeronia insecticola</name>
    <dbReference type="NCBI Taxonomy" id="758793"/>
    <lineage>
        <taxon>Bacteria</taxon>
        <taxon>Pseudomonadati</taxon>
        <taxon>Pseudomonadota</taxon>
        <taxon>Betaproteobacteria</taxon>
        <taxon>Burkholderiales</taxon>
        <taxon>Burkholderiaceae</taxon>
        <taxon>Caballeronia</taxon>
    </lineage>
</organism>
<dbReference type="InterPro" id="IPR036388">
    <property type="entry name" value="WH-like_DNA-bd_sf"/>
</dbReference>
<protein>
    <submittedName>
        <fullName evidence="6">Transcriptional regulator LysR family</fullName>
    </submittedName>
</protein>
<keyword evidence="2" id="KW-0805">Transcription regulation</keyword>
<keyword evidence="7" id="KW-1185">Reference proteome</keyword>
<dbReference type="RefSeq" id="WP_044044104.1">
    <property type="nucleotide sequence ID" value="NC_021295.1"/>
</dbReference>
<dbReference type="Pfam" id="PF00126">
    <property type="entry name" value="HTH_1"/>
    <property type="match status" value="1"/>
</dbReference>
<dbReference type="InterPro" id="IPR000847">
    <property type="entry name" value="LysR_HTH_N"/>
</dbReference>
<dbReference type="HOGENOM" id="CLU_039613_6_0_4"/>
<dbReference type="CDD" id="cd08421">
    <property type="entry name" value="PBP2_LTTR_like_1"/>
    <property type="match status" value="1"/>
</dbReference>